<evidence type="ECO:0000313" key="2">
    <source>
        <dbReference type="EMBL" id="EED13480.1"/>
    </source>
</evidence>
<dbReference type="InParanoid" id="B8MLW8"/>
<dbReference type="STRING" id="441959.B8MLW8"/>
<dbReference type="Proteomes" id="UP000001745">
    <property type="component" value="Unassembled WGS sequence"/>
</dbReference>
<feature type="compositionally biased region" description="Basic residues" evidence="1">
    <location>
        <begin position="178"/>
        <end position="188"/>
    </location>
</feature>
<dbReference type="HOGENOM" id="CLU_002055_3_0_1"/>
<proteinExistence type="predicted"/>
<evidence type="ECO:0000313" key="3">
    <source>
        <dbReference type="Proteomes" id="UP000001745"/>
    </source>
</evidence>
<dbReference type="VEuPathDB" id="FungiDB:TSTA_097360"/>
<feature type="region of interest" description="Disordered" evidence="1">
    <location>
        <begin position="167"/>
        <end position="188"/>
    </location>
</feature>
<accession>B8MLW8</accession>
<keyword evidence="3" id="KW-1185">Reference proteome</keyword>
<evidence type="ECO:0000256" key="1">
    <source>
        <dbReference type="SAM" id="MobiDB-lite"/>
    </source>
</evidence>
<evidence type="ECO:0008006" key="4">
    <source>
        <dbReference type="Google" id="ProtNLM"/>
    </source>
</evidence>
<gene>
    <name evidence="2" type="ORF">TSTA_097360</name>
</gene>
<organism evidence="2 3">
    <name type="scientific">Talaromyces stipitatus (strain ATCC 10500 / CBS 375.48 / QM 6759 / NRRL 1006)</name>
    <name type="common">Penicillium stipitatum</name>
    <dbReference type="NCBI Taxonomy" id="441959"/>
    <lineage>
        <taxon>Eukaryota</taxon>
        <taxon>Fungi</taxon>
        <taxon>Dikarya</taxon>
        <taxon>Ascomycota</taxon>
        <taxon>Pezizomycotina</taxon>
        <taxon>Eurotiomycetes</taxon>
        <taxon>Eurotiomycetidae</taxon>
        <taxon>Eurotiales</taxon>
        <taxon>Trichocomaceae</taxon>
        <taxon>Talaromyces</taxon>
        <taxon>Talaromyces sect. Talaromyces</taxon>
    </lineage>
</organism>
<sequence length="550" mass="63272">MYSDNQKYSGNEDSYRSKLRIFNDYCERLSLPKNAYKLVFPTMLKGQALDFYYDNKEIWEASDRDPVEGIRAYFEGPEYHRTVLDKWSGISLQNTVDENPEKTLKATRTHPACQLATLKQQDIVPGLTRDLQSGVSQYKDMIKATNGHRTANPSTNTYFTDRRYYNQQSRSPSQGHSPRQHSNQRGRKKCFRINQYIADYEGTGDDNNEELPEELLLAADDLILTDNYESGPTHDALSTLFTATFFIMHKDNNTNHGLSITMELANRSASHWIASLFLKPDLETDSYKTNEVTLKVLTPKSSHVYLNEGRYSSESFKGIIINTGAVQLSTAGYGQYLAYKRIVRNIDINTTTAGTATVQFGPSDPYQSIGSIDVPTPISTIWFYILITTTPFLMLLYELDRLKLYFNNTCNLLVNKKMGKTTPVIRQFGHPFLVWDYSYHTHLLTSFDYNPCLLTNTELCRLHRRFGHPSTNRLRRVLTRAGHETNKEAIEYIRKFCYHCQIYDKSPGRFRFTLHEDVDFNHSIIIDIMYLDGDPVLHIVDKATHFNAAA</sequence>
<protein>
    <recommendedName>
        <fullName evidence="4">GAG-pre-integrase domain-containing protein</fullName>
    </recommendedName>
</protein>
<dbReference type="OrthoDB" id="3600072at2759"/>
<dbReference type="PhylomeDB" id="B8MLW8"/>
<dbReference type="GeneID" id="8103433"/>
<dbReference type="EMBL" id="EQ962658">
    <property type="protein sequence ID" value="EED13480.1"/>
    <property type="molecule type" value="Genomic_DNA"/>
</dbReference>
<reference evidence="3" key="1">
    <citation type="journal article" date="2015" name="Genome Announc.">
        <title>Genome sequence of the AIDS-associated pathogen Penicillium marneffei (ATCC18224) and its near taxonomic relative Talaromyces stipitatus (ATCC10500).</title>
        <authorList>
            <person name="Nierman W.C."/>
            <person name="Fedorova-Abrams N.D."/>
            <person name="Andrianopoulos A."/>
        </authorList>
    </citation>
    <scope>NUCLEOTIDE SEQUENCE [LARGE SCALE GENOMIC DNA]</scope>
    <source>
        <strain evidence="3">ATCC 10500 / CBS 375.48 / QM 6759 / NRRL 1006</strain>
    </source>
</reference>
<name>B8MLW8_TALSN</name>
<dbReference type="eggNOG" id="KOG0017">
    <property type="taxonomic scope" value="Eukaryota"/>
</dbReference>
<dbReference type="AlphaFoldDB" id="B8MLW8"/>
<feature type="compositionally biased region" description="Polar residues" evidence="1">
    <location>
        <begin position="167"/>
        <end position="177"/>
    </location>
</feature>
<dbReference type="RefSeq" id="XP_002485718.1">
    <property type="nucleotide sequence ID" value="XM_002485673.1"/>
</dbReference>